<reference evidence="2 3" key="1">
    <citation type="submission" date="2018-11" db="EMBL/GenBank/DDBJ databases">
        <title>Complete genome sequencing of the Actinobacteria Serinibacter sp. K3-2.</title>
        <authorList>
            <person name="Rakitin A.L."/>
            <person name="Beletsky A.V."/>
            <person name="Mardanov A.V."/>
            <person name="Ravin N.V."/>
            <person name="Gromova A.S."/>
            <person name="Filippova S.N."/>
            <person name="Gal'Chenko V.F."/>
        </authorList>
    </citation>
    <scope>NUCLEOTIDE SEQUENCE [LARGE SCALE GENOMIC DNA]</scope>
    <source>
        <strain evidence="2 3">K3-2</strain>
    </source>
</reference>
<dbReference type="Proteomes" id="UP000297318">
    <property type="component" value="Unassembled WGS sequence"/>
</dbReference>
<proteinExistence type="predicted"/>
<dbReference type="InterPro" id="IPR001638">
    <property type="entry name" value="Solute-binding_3/MltF_N"/>
</dbReference>
<dbReference type="Gene3D" id="3.40.190.10">
    <property type="entry name" value="Periplasmic binding protein-like II"/>
    <property type="match status" value="1"/>
</dbReference>
<gene>
    <name evidence="2" type="ORF">SERN_2953</name>
</gene>
<dbReference type="Pfam" id="PF00497">
    <property type="entry name" value="SBP_bac_3"/>
    <property type="match status" value="1"/>
</dbReference>
<dbReference type="EMBL" id="RHPJ01000005">
    <property type="protein sequence ID" value="TGO03941.1"/>
    <property type="molecule type" value="Genomic_DNA"/>
</dbReference>
<comment type="caution">
    <text evidence="2">The sequence shown here is derived from an EMBL/GenBank/DDBJ whole genome shotgun (WGS) entry which is preliminary data.</text>
</comment>
<evidence type="ECO:0000313" key="2">
    <source>
        <dbReference type="EMBL" id="TGO03941.1"/>
    </source>
</evidence>
<organism evidence="2 3">
    <name type="scientific">Serinibacter arcticus</name>
    <dbReference type="NCBI Taxonomy" id="1655435"/>
    <lineage>
        <taxon>Bacteria</taxon>
        <taxon>Bacillati</taxon>
        <taxon>Actinomycetota</taxon>
        <taxon>Actinomycetes</taxon>
        <taxon>Micrococcales</taxon>
        <taxon>Beutenbergiaceae</taxon>
        <taxon>Serinibacter</taxon>
    </lineage>
</organism>
<evidence type="ECO:0000313" key="3">
    <source>
        <dbReference type="Proteomes" id="UP000297318"/>
    </source>
</evidence>
<sequence>MALVGVLSVGLSACAFPYDPEHTLEKVRSDALRVGVSENPPWTAWPDGAPVPGEESEPSGVEIDLLTGFAQTLDADVVWVAGSETDLMAQLDEGELDVVVAGLESTTAWSSHAAITTSYAATRDDAGAEIRHVMATRAGENDFLVALETYLLDQEVAP</sequence>
<protein>
    <recommendedName>
        <fullName evidence="1">Solute-binding protein family 3/N-terminal domain-containing protein</fullName>
    </recommendedName>
</protein>
<accession>A0A4Z1E2S1</accession>
<name>A0A4Z1E2S1_9MICO</name>
<keyword evidence="3" id="KW-1185">Reference proteome</keyword>
<dbReference type="SUPFAM" id="SSF53850">
    <property type="entry name" value="Periplasmic binding protein-like II"/>
    <property type="match status" value="1"/>
</dbReference>
<feature type="domain" description="Solute-binding protein family 3/N-terminal" evidence="1">
    <location>
        <begin position="54"/>
        <end position="121"/>
    </location>
</feature>
<evidence type="ECO:0000259" key="1">
    <source>
        <dbReference type="Pfam" id="PF00497"/>
    </source>
</evidence>
<dbReference type="AlphaFoldDB" id="A0A4Z1E2S1"/>